<dbReference type="Proteomes" id="UP000214863">
    <property type="component" value="Segment"/>
</dbReference>
<dbReference type="GO" id="GO:0019069">
    <property type="term" value="P:viral capsid assembly"/>
    <property type="evidence" value="ECO:0007669"/>
    <property type="project" value="InterPro"/>
</dbReference>
<dbReference type="GO" id="GO:0003677">
    <property type="term" value="F:DNA binding"/>
    <property type="evidence" value="ECO:0007669"/>
    <property type="project" value="InterPro"/>
</dbReference>
<dbReference type="InterPro" id="IPR004999">
    <property type="entry name" value="Herpes_1"/>
</dbReference>
<keyword evidence="5" id="KW-1185">Reference proteome</keyword>
<evidence type="ECO:0000256" key="1">
    <source>
        <dbReference type="ARBA" id="ARBA00022561"/>
    </source>
</evidence>
<keyword evidence="1" id="KW-0167">Capsid protein</keyword>
<dbReference type="EMBL" id="KY965444">
    <property type="protein sequence ID" value="ARW78124.1"/>
    <property type="molecule type" value="Genomic_DNA"/>
</dbReference>
<protein>
    <submittedName>
        <fullName evidence="4">Capsid triplex subunit 1</fullName>
    </submittedName>
</protein>
<sequence length="334" mass="37815">MKPEPSFSYDRVRERVFRLMPPVPHKISISNGRAFAKNVKDVISKYTTPESRLQEMAQHVITYVDRPCPTVVDFLIHAQTVNPMEGAGTFLFAYKDKDDGSTIDTILTPVSLFRMSGLDGSDAEHAHRIANICYGDDSGLFDAIPNLGERLENGDFHKYLTPVGPLVQNINSTFLNKITSVMRGPCLNRASPPEMVKVIFPKDMFVDLDEWVAGPLGLSNEPKTSRVYYFAVLAYVVRNDRPALSVCFFKSMKGFSELMIILRWYYRDVIYNRMTQIMRDLYINKLLCGVVCRLGYSSPHHQLTHASRPYKGSSLPVVEISDFVSDPGSWQVLL</sequence>
<evidence type="ECO:0000313" key="4">
    <source>
        <dbReference type="EMBL" id="ARW78124.1"/>
    </source>
</evidence>
<dbReference type="Pfam" id="PF03327">
    <property type="entry name" value="Herpes_VP19C"/>
    <property type="match status" value="1"/>
</dbReference>
<evidence type="ECO:0000256" key="3">
    <source>
        <dbReference type="ARBA" id="ARBA00022844"/>
    </source>
</evidence>
<proteinExistence type="inferred from homology"/>
<dbReference type="KEGG" id="vg:33194271"/>
<dbReference type="RefSeq" id="YP_009388562.1">
    <property type="nucleotide sequence ID" value="NC_035117.1"/>
</dbReference>
<dbReference type="GO" id="GO:0019028">
    <property type="term" value="C:viral capsid"/>
    <property type="evidence" value="ECO:0007669"/>
    <property type="project" value="UniProtKB-KW"/>
</dbReference>
<dbReference type="HAMAP" id="MF_04018">
    <property type="entry name" value="HSV_TRX1"/>
    <property type="match status" value="1"/>
</dbReference>
<evidence type="ECO:0000256" key="2">
    <source>
        <dbReference type="ARBA" id="ARBA00022562"/>
    </source>
</evidence>
<organism evidence="4">
    <name type="scientific">Common bottlenose dolphin gammaherpesvirus 1 strain Sarasota</name>
    <dbReference type="NCBI Taxonomy" id="2022783"/>
    <lineage>
        <taxon>Viruses</taxon>
        <taxon>Duplodnaviria</taxon>
        <taxon>Heunggongvirae</taxon>
        <taxon>Peploviricota</taxon>
        <taxon>Herviviricetes</taxon>
        <taxon>Herpesvirales</taxon>
        <taxon>Orthoherpesviridae</taxon>
        <taxon>Gammaherpesvirinae</taxon>
        <taxon>Bossavirus</taxon>
        <taxon>Bossavirus delphinidgamma1</taxon>
        <taxon>Delphinid gammaherpesvirus 1</taxon>
    </lineage>
</organism>
<dbReference type="GeneID" id="33194271"/>
<keyword evidence="3" id="KW-0946">Virion</keyword>
<keyword evidence="2" id="KW-1048">Host nucleus</keyword>
<gene>
    <name evidence="4" type="primary">ORF62</name>
</gene>
<name>A0A1Z1NEJ7_9GAMA</name>
<evidence type="ECO:0000313" key="5">
    <source>
        <dbReference type="Proteomes" id="UP000214863"/>
    </source>
</evidence>
<accession>A0A1Z1NEJ7</accession>
<reference evidence="4" key="1">
    <citation type="submission" date="2017-04" db="EMBL/GenBank/DDBJ databases">
        <title>Genome sequence of delphinid gammaherpesvirus 1 from an Atlantic bottlenose dolphin (Tursiops truncatus).</title>
        <authorList>
            <person name="Davison A.J."/>
            <person name="Subramaniam K."/>
            <person name="Kerr K."/>
            <person name="Jacob J.J."/>
            <person name="Landrau-Giovannetti N."/>
            <person name="Waltzek T.B."/>
        </authorList>
    </citation>
    <scope>NUCLEOTIDE SEQUENCE [LARGE SCALE GENOMIC DNA]</scope>
    <source>
        <strain evidence="4">Sarasota</strain>
    </source>
</reference>